<dbReference type="GO" id="GO:0046872">
    <property type="term" value="F:metal ion binding"/>
    <property type="evidence" value="ECO:0007669"/>
    <property type="project" value="UniProtKB-KW"/>
</dbReference>
<dbReference type="SUPFAM" id="SSF46548">
    <property type="entry name" value="alpha-helical ferredoxin"/>
    <property type="match status" value="1"/>
</dbReference>
<dbReference type="EMBL" id="BSDR01000001">
    <property type="protein sequence ID" value="GLI36347.1"/>
    <property type="molecule type" value="Genomic_DNA"/>
</dbReference>
<keyword evidence="1" id="KW-0479">Metal-binding</keyword>
<dbReference type="InterPro" id="IPR017896">
    <property type="entry name" value="4Fe4S_Fe-S-bd"/>
</dbReference>
<keyword evidence="2" id="KW-0408">Iron</keyword>
<dbReference type="AlphaFoldDB" id="A0A9W6FX00"/>
<dbReference type="RefSeq" id="WP_281796699.1">
    <property type="nucleotide sequence ID" value="NZ_BSDR01000001.1"/>
</dbReference>
<dbReference type="GO" id="GO:0051536">
    <property type="term" value="F:iron-sulfur cluster binding"/>
    <property type="evidence" value="ECO:0007669"/>
    <property type="project" value="UniProtKB-KW"/>
</dbReference>
<evidence type="ECO:0000313" key="6">
    <source>
        <dbReference type="Proteomes" id="UP001144372"/>
    </source>
</evidence>
<evidence type="ECO:0000256" key="1">
    <source>
        <dbReference type="ARBA" id="ARBA00022723"/>
    </source>
</evidence>
<dbReference type="InterPro" id="IPR009051">
    <property type="entry name" value="Helical_ferredxn"/>
</dbReference>
<dbReference type="PROSITE" id="PS51379">
    <property type="entry name" value="4FE4S_FER_2"/>
    <property type="match status" value="2"/>
</dbReference>
<evidence type="ECO:0000313" key="5">
    <source>
        <dbReference type="EMBL" id="GLI36347.1"/>
    </source>
</evidence>
<name>A0A9W6FX00_9BACT</name>
<sequence>MSEIKTKQLRELVEAAFPELDTVIGWEAGYDALHTTPVFIKDAKDIGKLVWNPLCVRNLSGYLVKTPPVQSADENKKIGIFVKGCDSRSIVALIQEKFITRDKLYIFGVPCQGTIDWRRVMKAAPLKNIQSVKMDEKQLVVEDADGTHSFALEDVLARKCLRCAYPNPLMYDVLVGEPVAPRVTVKNAYKDVQELENRSLEERLAFWTKELDRCIRCYACRNACPLCVCQDRCIAETREPKWLSQYMHTSEKFLFHFIHSMHLAGRCTECGECERVCPMGIPVTLMKEELNKITRELLNYEAGVDPNAVPPLLTFSPNETGI</sequence>
<evidence type="ECO:0000256" key="2">
    <source>
        <dbReference type="ARBA" id="ARBA00023004"/>
    </source>
</evidence>
<dbReference type="Pfam" id="PF13183">
    <property type="entry name" value="Fer4_8"/>
    <property type="match status" value="1"/>
</dbReference>
<dbReference type="PROSITE" id="PS00198">
    <property type="entry name" value="4FE4S_FER_1"/>
    <property type="match status" value="1"/>
</dbReference>
<protein>
    <recommendedName>
        <fullName evidence="4">4Fe-4S ferredoxin-type domain-containing protein</fullName>
    </recommendedName>
</protein>
<evidence type="ECO:0000259" key="4">
    <source>
        <dbReference type="PROSITE" id="PS51379"/>
    </source>
</evidence>
<feature type="domain" description="4Fe-4S ferredoxin-type" evidence="4">
    <location>
        <begin position="258"/>
        <end position="288"/>
    </location>
</feature>
<dbReference type="InterPro" id="IPR017900">
    <property type="entry name" value="4Fe4S_Fe_S_CS"/>
</dbReference>
<keyword evidence="3" id="KW-0411">Iron-sulfur</keyword>
<comment type="caution">
    <text evidence="5">The sequence shown here is derived from an EMBL/GenBank/DDBJ whole genome shotgun (WGS) entry which is preliminary data.</text>
</comment>
<proteinExistence type="predicted"/>
<feature type="domain" description="4Fe-4S ferredoxin-type" evidence="4">
    <location>
        <begin position="205"/>
        <end position="225"/>
    </location>
</feature>
<accession>A0A9W6FX00</accession>
<organism evidence="5 6">
    <name type="scientific">Desulforhabdus amnigena</name>
    <dbReference type="NCBI Taxonomy" id="40218"/>
    <lineage>
        <taxon>Bacteria</taxon>
        <taxon>Pseudomonadati</taxon>
        <taxon>Thermodesulfobacteriota</taxon>
        <taxon>Syntrophobacteria</taxon>
        <taxon>Syntrophobacterales</taxon>
        <taxon>Syntrophobacteraceae</taxon>
        <taxon>Desulforhabdus</taxon>
    </lineage>
</organism>
<keyword evidence="6" id="KW-1185">Reference proteome</keyword>
<evidence type="ECO:0000256" key="3">
    <source>
        <dbReference type="ARBA" id="ARBA00023014"/>
    </source>
</evidence>
<gene>
    <name evidence="5" type="ORF">DAMNIGENAA_37800</name>
</gene>
<reference evidence="5" key="1">
    <citation type="submission" date="2022-12" db="EMBL/GenBank/DDBJ databases">
        <title>Reference genome sequencing for broad-spectrum identification of bacterial and archaeal isolates by mass spectrometry.</title>
        <authorList>
            <person name="Sekiguchi Y."/>
            <person name="Tourlousse D.M."/>
        </authorList>
    </citation>
    <scope>NUCLEOTIDE SEQUENCE</scope>
    <source>
        <strain evidence="5">ASRB1</strain>
    </source>
</reference>
<dbReference type="Proteomes" id="UP001144372">
    <property type="component" value="Unassembled WGS sequence"/>
</dbReference>
<dbReference type="Gene3D" id="1.10.1060.10">
    <property type="entry name" value="Alpha-helical ferredoxin"/>
    <property type="match status" value="1"/>
</dbReference>